<feature type="binding site" evidence="13">
    <location>
        <position position="732"/>
    </location>
    <ligand>
        <name>Zn(2+)</name>
        <dbReference type="ChEBI" id="CHEBI:29105"/>
        <label>1</label>
        <note>catalytic</note>
    </ligand>
</feature>
<feature type="binding site" evidence="11 12">
    <location>
        <position position="567"/>
    </location>
    <ligand>
        <name>5-methyltetrahydropteroyltri-L-glutamate</name>
        <dbReference type="ChEBI" id="CHEBI:58207"/>
    </ligand>
</feature>
<evidence type="ECO:0000259" key="15">
    <source>
        <dbReference type="Pfam" id="PF01717"/>
    </source>
</evidence>
<feature type="binding site" evidence="11">
    <location>
        <position position="611"/>
    </location>
    <ligand>
        <name>5-methyltetrahydropteroyltri-L-glutamate</name>
        <dbReference type="ChEBI" id="CHEBI:58207"/>
    </ligand>
</feature>
<dbReference type="Gene3D" id="3.20.20.210">
    <property type="match status" value="2"/>
</dbReference>
<evidence type="ECO:0000256" key="7">
    <source>
        <dbReference type="ARBA" id="ARBA00022723"/>
    </source>
</evidence>
<evidence type="ECO:0000256" key="4">
    <source>
        <dbReference type="ARBA" id="ARBA00022603"/>
    </source>
</evidence>
<evidence type="ECO:0000259" key="16">
    <source>
        <dbReference type="Pfam" id="PF08267"/>
    </source>
</evidence>
<dbReference type="OrthoDB" id="244285at2"/>
<comment type="similarity">
    <text evidence="3 11">Belongs to the vitamin-B12 independent methionine synthase family.</text>
</comment>
<comment type="cofactor">
    <cofactor evidence="13">
        <name>Zn(2+)</name>
        <dbReference type="ChEBI" id="CHEBI:29105"/>
    </cofactor>
    <text evidence="13">Binds 2 Zn(2+) ions per subunit.</text>
</comment>
<dbReference type="Pfam" id="PF01717">
    <property type="entry name" value="Meth_synt_2"/>
    <property type="match status" value="1"/>
</dbReference>
<evidence type="ECO:0000256" key="1">
    <source>
        <dbReference type="ARBA" id="ARBA00002777"/>
    </source>
</evidence>
<dbReference type="NCBIfam" id="TIGR01371">
    <property type="entry name" value="met_syn_B12ind"/>
    <property type="match status" value="1"/>
</dbReference>
<proteinExistence type="inferred from homology"/>
<dbReference type="InterPro" id="IPR013215">
    <property type="entry name" value="Cbl-indep_Met_Synth_N"/>
</dbReference>
<feature type="binding site" evidence="12">
    <location>
        <position position="19"/>
    </location>
    <ligand>
        <name>5-methyltetrahydropteroyltri-L-glutamate</name>
        <dbReference type="ChEBI" id="CHEBI:58207"/>
    </ligand>
</feature>
<dbReference type="EC" id="2.1.1.14" evidence="11"/>
<feature type="binding site" evidence="11">
    <location>
        <position position="116"/>
    </location>
    <ligand>
        <name>5-methyltetrahydropteroyltri-L-glutamate</name>
        <dbReference type="ChEBI" id="CHEBI:58207"/>
    </ligand>
</feature>
<evidence type="ECO:0000256" key="6">
    <source>
        <dbReference type="ARBA" id="ARBA00022679"/>
    </source>
</evidence>
<feature type="binding site" evidence="13">
    <location>
        <position position="647"/>
    </location>
    <ligand>
        <name>Zn(2+)</name>
        <dbReference type="ChEBI" id="CHEBI:29105"/>
        <label>1</label>
        <note>catalytic</note>
    </ligand>
</feature>
<gene>
    <name evidence="11 17" type="primary">metE</name>
    <name evidence="17" type="ORF">FKG94_27560</name>
</gene>
<evidence type="ECO:0000256" key="3">
    <source>
        <dbReference type="ARBA" id="ARBA00009553"/>
    </source>
</evidence>
<feature type="binding site" evidence="12">
    <location>
        <position position="121"/>
    </location>
    <ligand>
        <name>5-methyltetrahydropteroyltri-L-glutamate</name>
        <dbReference type="ChEBI" id="CHEBI:58207"/>
    </ligand>
</feature>
<evidence type="ECO:0000256" key="13">
    <source>
        <dbReference type="PIRSR" id="PIRSR000382-2"/>
    </source>
</evidence>
<dbReference type="CDD" id="cd03312">
    <property type="entry name" value="CIMS_N_terminal_like"/>
    <property type="match status" value="1"/>
</dbReference>
<dbReference type="CDD" id="cd03311">
    <property type="entry name" value="CIMS_C_terminal_like"/>
    <property type="match status" value="1"/>
</dbReference>
<accession>A0A545SMF2</accession>
<keyword evidence="10 11" id="KW-0486">Methionine biosynthesis</keyword>
<feature type="active site" description="Proton donor" evidence="11 14">
    <location>
        <position position="700"/>
    </location>
</feature>
<dbReference type="GO" id="GO:0008270">
    <property type="term" value="F:zinc ion binding"/>
    <property type="evidence" value="ECO:0007669"/>
    <property type="project" value="InterPro"/>
</dbReference>
<keyword evidence="5 11" id="KW-0028">Amino-acid biosynthesis</keyword>
<evidence type="ECO:0000256" key="8">
    <source>
        <dbReference type="ARBA" id="ARBA00022737"/>
    </source>
</evidence>
<dbReference type="RefSeq" id="WP_142930179.1">
    <property type="nucleotide sequence ID" value="NZ_ML660119.1"/>
</dbReference>
<feature type="binding site" evidence="11">
    <location>
        <position position="649"/>
    </location>
    <ligand>
        <name>Zn(2+)</name>
        <dbReference type="ChEBI" id="CHEBI:29105"/>
        <note>catalytic</note>
    </ligand>
</feature>
<evidence type="ECO:0000313" key="17">
    <source>
        <dbReference type="EMBL" id="TQV66134.1"/>
    </source>
</evidence>
<evidence type="ECO:0000256" key="2">
    <source>
        <dbReference type="ARBA" id="ARBA00004681"/>
    </source>
</evidence>
<dbReference type="HAMAP" id="MF_00172">
    <property type="entry name" value="Meth_synth"/>
    <property type="match status" value="1"/>
</dbReference>
<feature type="binding site" evidence="11">
    <location>
        <position position="671"/>
    </location>
    <ligand>
        <name>Zn(2+)</name>
        <dbReference type="ChEBI" id="CHEBI:29105"/>
        <note>catalytic</note>
    </ligand>
</feature>
<dbReference type="GO" id="GO:0071265">
    <property type="term" value="P:L-methionine biosynthetic process"/>
    <property type="evidence" value="ECO:0007669"/>
    <property type="project" value="UniProtKB-ARBA"/>
</dbReference>
<feature type="domain" description="Cobalamin-independent methionine synthase MetE N-terminal" evidence="16">
    <location>
        <begin position="4"/>
        <end position="314"/>
    </location>
</feature>
<dbReference type="PIRSF" id="PIRSF000382">
    <property type="entry name" value="MeTrfase_B12_ind"/>
    <property type="match status" value="1"/>
</dbReference>
<organism evidence="17 18">
    <name type="scientific">Exilibacterium tricleocarpae</name>
    <dbReference type="NCBI Taxonomy" id="2591008"/>
    <lineage>
        <taxon>Bacteria</taxon>
        <taxon>Pseudomonadati</taxon>
        <taxon>Pseudomonadota</taxon>
        <taxon>Gammaproteobacteria</taxon>
        <taxon>Cellvibrionales</taxon>
        <taxon>Cellvibrionaceae</taxon>
        <taxon>Exilibacterium</taxon>
    </lineage>
</organism>
<feature type="binding site" evidence="11">
    <location>
        <position position="647"/>
    </location>
    <ligand>
        <name>Zn(2+)</name>
        <dbReference type="ChEBI" id="CHEBI:29105"/>
        <note>catalytic</note>
    </ligand>
</feature>
<reference evidence="17 18" key="1">
    <citation type="submission" date="2019-06" db="EMBL/GenBank/DDBJ databases">
        <title>Whole genome sequence for Cellvibrionaceae sp. R142.</title>
        <authorList>
            <person name="Wang G."/>
        </authorList>
    </citation>
    <scope>NUCLEOTIDE SEQUENCE [LARGE SCALE GENOMIC DNA]</scope>
    <source>
        <strain evidence="17 18">R142</strain>
    </source>
</reference>
<feature type="binding site" evidence="11 12">
    <location>
        <begin position="437"/>
        <end position="439"/>
    </location>
    <ligand>
        <name>L-methionine</name>
        <dbReference type="ChEBI" id="CHEBI:57844"/>
    </ligand>
</feature>
<name>A0A545SMF2_9GAMM</name>
<keyword evidence="9 11" id="KW-0862">Zinc</keyword>
<feature type="binding site" evidence="13">
    <location>
        <position position="649"/>
    </location>
    <ligand>
        <name>Zn(2+)</name>
        <dbReference type="ChEBI" id="CHEBI:29105"/>
        <label>1</label>
        <note>catalytic</note>
    </ligand>
</feature>
<evidence type="ECO:0000313" key="18">
    <source>
        <dbReference type="Proteomes" id="UP000319732"/>
    </source>
</evidence>
<feature type="binding site" evidence="11">
    <location>
        <position position="732"/>
    </location>
    <ligand>
        <name>Zn(2+)</name>
        <dbReference type="ChEBI" id="CHEBI:29105"/>
        <note>catalytic</note>
    </ligand>
</feature>
<dbReference type="InterPro" id="IPR038071">
    <property type="entry name" value="UROD/MetE-like_sf"/>
</dbReference>
<feature type="binding site" evidence="11">
    <location>
        <begin position="16"/>
        <end position="19"/>
    </location>
    <ligand>
        <name>5-methyltetrahydropteroyltri-L-glutamate</name>
        <dbReference type="ChEBI" id="CHEBI:58207"/>
    </ligand>
</feature>
<feature type="binding site" evidence="11">
    <location>
        <position position="490"/>
    </location>
    <ligand>
        <name>L-homocysteine</name>
        <dbReference type="ChEBI" id="CHEBI:58199"/>
    </ligand>
</feature>
<comment type="catalytic activity">
    <reaction evidence="11">
        <text>5-methyltetrahydropteroyltri-L-glutamate + L-homocysteine = tetrahydropteroyltri-L-glutamate + L-methionine</text>
        <dbReference type="Rhea" id="RHEA:21196"/>
        <dbReference type="ChEBI" id="CHEBI:57844"/>
        <dbReference type="ChEBI" id="CHEBI:58140"/>
        <dbReference type="ChEBI" id="CHEBI:58199"/>
        <dbReference type="ChEBI" id="CHEBI:58207"/>
        <dbReference type="EC" id="2.1.1.14"/>
    </reaction>
</comment>
<dbReference type="InterPro" id="IPR006276">
    <property type="entry name" value="Cobalamin-indep_Met_synthase"/>
</dbReference>
<keyword evidence="6 11" id="KW-0808">Transferase</keyword>
<feature type="binding site" evidence="11 12">
    <location>
        <begin position="521"/>
        <end position="522"/>
    </location>
    <ligand>
        <name>5-methyltetrahydropteroyltri-L-glutamate</name>
        <dbReference type="ChEBI" id="CHEBI:58207"/>
    </ligand>
</feature>
<feature type="binding site" evidence="11 12">
    <location>
        <position position="490"/>
    </location>
    <ligand>
        <name>L-methionine</name>
        <dbReference type="ChEBI" id="CHEBI:57844"/>
    </ligand>
</feature>
<dbReference type="InterPro" id="IPR002629">
    <property type="entry name" value="Met_Synth_C/arc"/>
</dbReference>
<dbReference type="PANTHER" id="PTHR30519">
    <property type="entry name" value="5-METHYLTETRAHYDROPTEROYLTRIGLUTAMATE--HOMOCYSTEINE METHYLTRANSFERASE"/>
    <property type="match status" value="1"/>
</dbReference>
<comment type="caution">
    <text evidence="17">The sequence shown here is derived from an EMBL/GenBank/DDBJ whole genome shotgun (WGS) entry which is preliminary data.</text>
</comment>
<dbReference type="UniPathway" id="UPA00051">
    <property type="reaction ID" value="UER00082"/>
</dbReference>
<dbReference type="AlphaFoldDB" id="A0A545SMF2"/>
<dbReference type="FunFam" id="3.20.20.210:FF:000003">
    <property type="entry name" value="5-methyltetrahydropteroyltriglutamate--homocysteine methyltransferase"/>
    <property type="match status" value="1"/>
</dbReference>
<keyword evidence="8 11" id="KW-0677">Repeat</keyword>
<keyword evidence="4 11" id="KW-0489">Methyltransferase</keyword>
<comment type="pathway">
    <text evidence="2 11">Amino-acid biosynthesis; L-methionine biosynthesis via de novo pathway; L-methionine from L-homocysteine (MetE route): step 1/1.</text>
</comment>
<dbReference type="GO" id="GO:0032259">
    <property type="term" value="P:methylation"/>
    <property type="evidence" value="ECO:0007669"/>
    <property type="project" value="UniProtKB-KW"/>
</dbReference>
<dbReference type="EMBL" id="VHSG01000044">
    <property type="protein sequence ID" value="TQV66134.1"/>
    <property type="molecule type" value="Genomic_DNA"/>
</dbReference>
<protein>
    <recommendedName>
        <fullName evidence="11">5-methyltetrahydropteroyltriglutamate--homocysteine methyltransferase</fullName>
        <ecNumber evidence="11">2.1.1.14</ecNumber>
    </recommendedName>
    <alternativeName>
        <fullName evidence="11">Cobalamin-independent methionine synthase</fullName>
    </alternativeName>
    <alternativeName>
        <fullName evidence="11">Methionine synthase, vitamin-B12 independent isozyme</fullName>
    </alternativeName>
</protein>
<dbReference type="GO" id="GO:0003871">
    <property type="term" value="F:5-methyltetrahydropteroyltriglutamate-homocysteine S-methyltransferase activity"/>
    <property type="evidence" value="ECO:0007669"/>
    <property type="project" value="UniProtKB-UniRule"/>
</dbReference>
<evidence type="ECO:0000256" key="12">
    <source>
        <dbReference type="PIRSR" id="PIRSR000382-1"/>
    </source>
</evidence>
<feature type="binding site" evidence="13">
    <location>
        <position position="671"/>
    </location>
    <ligand>
        <name>Zn(2+)</name>
        <dbReference type="ChEBI" id="CHEBI:29105"/>
        <label>1</label>
        <note>catalytic</note>
    </ligand>
</feature>
<evidence type="ECO:0000256" key="9">
    <source>
        <dbReference type="ARBA" id="ARBA00022833"/>
    </source>
</evidence>
<feature type="binding site" evidence="11">
    <location>
        <begin position="437"/>
        <end position="439"/>
    </location>
    <ligand>
        <name>L-homocysteine</name>
        <dbReference type="ChEBI" id="CHEBI:58199"/>
    </ligand>
</feature>
<evidence type="ECO:0000256" key="10">
    <source>
        <dbReference type="ARBA" id="ARBA00023167"/>
    </source>
</evidence>
<feature type="binding site" evidence="11">
    <location>
        <position position="605"/>
    </location>
    <ligand>
        <name>L-homocysteine</name>
        <dbReference type="ChEBI" id="CHEBI:58199"/>
    </ligand>
</feature>
<keyword evidence="18" id="KW-1185">Reference proteome</keyword>
<sequence length="763" mass="85485">MTVTHSLGFPRIGAQRELKRALEQYWQGDITRAKLLDCGRRLRQRHWRQQADAGINYLPVGDFAWYDQVLTLSATLGNIPARHRDAGGRIDIDTLFRMARGRAPSGATTSACEMTKWFDTNYHYIVPEFEPDQRFHIAYEQLFDEVAEALALEHTVKPVLLGPLSYLWLGKSHGDPFDKLQLLPALTDAYRQLLQRLAELGAEWVQIDEPILALDLPADWRQAFEAAYNRLQQPGLKLLLATYFGALGDNLGTAVQLPVAGLHIDLVSAPEQLTPVLDRLPVHKVLSVGIVDGRNIWRTDLDQALAQLRPAAERLGERLWLAPSCSLLHVPVSLGAEAALDWEIKQWLAFAEEKLAEVSGLARALDGDASGTQQALFADSRLALESRAGSKRVHNPEVESRLAGVTATHRQRRSPFPARHRLQQEHLRLPLFPTTTIGSFPQTPAIRQARAAFKKGLLEAADYRNQMEAEIAVAVNQQEDLGLDVLVHGEAERNDMVEYFGEQLSGFAFTENGWVQSYGSRCVKPPIIYGDVSRPAAMTVDWSRYAQSLTDKPVKGMLTGPITMLCWSFVRADQPLKDTADQLALAIRDEVRDLERAGIRVVQIDEPALREGLPLRRAQWQAYLDWAVDSFRLASCGAEDATQIHTHMCYAEFNDIIDAIAQLDADVITIETSRSNMELLAAFEDFQYPNDIGPGVYDIHSPNQPEVDWMVGLLKKATQRIPHRQLWVNPDCGLKTRSWEETRPALAAMVTAARQLREAYADA</sequence>
<comment type="function">
    <text evidence="1 11">Catalyzes the transfer of a methyl group from 5-methyltetrahydrofolate to homocysteine resulting in methionine formation.</text>
</comment>
<evidence type="ECO:0000256" key="5">
    <source>
        <dbReference type="ARBA" id="ARBA00022605"/>
    </source>
</evidence>
<dbReference type="Proteomes" id="UP000319732">
    <property type="component" value="Unassembled WGS sequence"/>
</dbReference>
<dbReference type="NCBIfam" id="NF003556">
    <property type="entry name" value="PRK05222.1"/>
    <property type="match status" value="1"/>
</dbReference>
<feature type="binding site" evidence="11 12">
    <location>
        <position position="605"/>
    </location>
    <ligand>
        <name>L-methionine</name>
        <dbReference type="ChEBI" id="CHEBI:57844"/>
    </ligand>
</feature>
<keyword evidence="7 11" id="KW-0479">Metal-binding</keyword>
<comment type="cofactor">
    <cofactor evidence="11">
        <name>Zn(2+)</name>
        <dbReference type="ChEBI" id="CHEBI:29105"/>
    </cofactor>
    <text evidence="11">Binds 1 zinc ion per subunit.</text>
</comment>
<evidence type="ECO:0000256" key="14">
    <source>
        <dbReference type="PIRSR" id="PIRSR000382-3"/>
    </source>
</evidence>
<dbReference type="Pfam" id="PF08267">
    <property type="entry name" value="Meth_synt_1"/>
    <property type="match status" value="1"/>
</dbReference>
<evidence type="ECO:0000256" key="11">
    <source>
        <dbReference type="HAMAP-Rule" id="MF_00172"/>
    </source>
</evidence>
<dbReference type="FunFam" id="3.20.20.210:FF:000002">
    <property type="entry name" value="5-methyltetrahydropteroyltriglutamate--homocysteine methyltransferase"/>
    <property type="match status" value="1"/>
</dbReference>
<feature type="domain" description="Cobalamin-independent methionine synthase MetE C-terminal/archaeal" evidence="15">
    <location>
        <begin position="432"/>
        <end position="754"/>
    </location>
</feature>
<dbReference type="SUPFAM" id="SSF51726">
    <property type="entry name" value="UROD/MetE-like"/>
    <property type="match status" value="2"/>
</dbReference>